<evidence type="ECO:0000313" key="2">
    <source>
        <dbReference type="EMBL" id="RZT88929.1"/>
    </source>
</evidence>
<dbReference type="OrthoDB" id="2633250at2"/>
<dbReference type="AlphaFoldDB" id="A0A4Q7V818"/>
<comment type="caution">
    <text evidence="2">The sequence shown here is derived from an EMBL/GenBank/DDBJ whole genome shotgun (WGS) entry which is preliminary data.</text>
</comment>
<organism evidence="2 3">
    <name type="scientific">Pseudonocardia sediminis</name>
    <dbReference type="NCBI Taxonomy" id="1397368"/>
    <lineage>
        <taxon>Bacteria</taxon>
        <taxon>Bacillati</taxon>
        <taxon>Actinomycetota</taxon>
        <taxon>Actinomycetes</taxon>
        <taxon>Pseudonocardiales</taxon>
        <taxon>Pseudonocardiaceae</taxon>
        <taxon>Pseudonocardia</taxon>
    </lineage>
</organism>
<dbReference type="Pfam" id="PF08450">
    <property type="entry name" value="SGL"/>
    <property type="match status" value="1"/>
</dbReference>
<evidence type="ECO:0000259" key="1">
    <source>
        <dbReference type="Pfam" id="PF08450"/>
    </source>
</evidence>
<dbReference type="InterPro" id="IPR013658">
    <property type="entry name" value="SGL"/>
</dbReference>
<name>A0A4Q7V818_PSEST</name>
<gene>
    <name evidence="2" type="ORF">EV383_5883</name>
</gene>
<dbReference type="SUPFAM" id="SSF63829">
    <property type="entry name" value="Calcium-dependent phosphotriesterase"/>
    <property type="match status" value="1"/>
</dbReference>
<proteinExistence type="predicted"/>
<accession>A0A4Q7V818</accession>
<protein>
    <submittedName>
        <fullName evidence="2">Gluconolactonase</fullName>
    </submittedName>
</protein>
<dbReference type="InterPro" id="IPR051262">
    <property type="entry name" value="SMP-30/CGR1_Lactonase"/>
</dbReference>
<dbReference type="PANTHER" id="PTHR47572">
    <property type="entry name" value="LIPOPROTEIN-RELATED"/>
    <property type="match status" value="1"/>
</dbReference>
<dbReference type="PANTHER" id="PTHR47572:SF5">
    <property type="entry name" value="BLR2277 PROTEIN"/>
    <property type="match status" value="1"/>
</dbReference>
<dbReference type="Gene3D" id="2.120.10.30">
    <property type="entry name" value="TolB, C-terminal domain"/>
    <property type="match status" value="1"/>
</dbReference>
<dbReference type="RefSeq" id="WP_130293089.1">
    <property type="nucleotide sequence ID" value="NZ_SHKL01000001.1"/>
</dbReference>
<feature type="domain" description="SMP-30/Gluconolactonase/LRE-like region" evidence="1">
    <location>
        <begin position="21"/>
        <end position="264"/>
    </location>
</feature>
<dbReference type="EMBL" id="SHKL01000001">
    <property type="protein sequence ID" value="RZT88929.1"/>
    <property type="molecule type" value="Genomic_DNA"/>
</dbReference>
<reference evidence="2 3" key="1">
    <citation type="submission" date="2019-02" db="EMBL/GenBank/DDBJ databases">
        <title>Sequencing the genomes of 1000 actinobacteria strains.</title>
        <authorList>
            <person name="Klenk H.-P."/>
        </authorList>
    </citation>
    <scope>NUCLEOTIDE SEQUENCE [LARGE SCALE GENOMIC DNA]</scope>
    <source>
        <strain evidence="2 3">DSM 45779</strain>
    </source>
</reference>
<dbReference type="Proteomes" id="UP000291591">
    <property type="component" value="Unassembled WGS sequence"/>
</dbReference>
<keyword evidence="3" id="KW-1185">Reference proteome</keyword>
<sequence>MTSGSTRTRPAPRVVATDVGFSEGPLYTPSGDTYFTSITHGRLYKLTEDGAEVAADLGGGANGATLAADGSIYVAQNGARWSTTGPKWGKDSLGGVQIVRPDGTFDWVHRDPIAPNDLCFGPDGLLYVTDPTRAPFGADGRLWRIDTATEEAELLTSTSYFPNGIGFGLDDRLYVASTYDSRIIAYRVEDGKLVDEQTAVQMDVGHPDGFTFDADGNLIVCAIDLGDQPGRIQTWSVTGEKLDEYVPGDNPKYTNIVLDGAGKMTICDSEGGAVLVVDDWGSAGLELHPYR</sequence>
<dbReference type="InterPro" id="IPR011042">
    <property type="entry name" value="6-blade_b-propeller_TolB-like"/>
</dbReference>
<evidence type="ECO:0000313" key="3">
    <source>
        <dbReference type="Proteomes" id="UP000291591"/>
    </source>
</evidence>